<evidence type="ECO:0000259" key="1">
    <source>
        <dbReference type="Pfam" id="PF15919"/>
    </source>
</evidence>
<proteinExistence type="predicted"/>
<accession>H3ZCK8</accession>
<gene>
    <name evidence="2" type="ORF">AJE_05406</name>
</gene>
<name>H3ZCK8_9ALTE</name>
<protein>
    <recommendedName>
        <fullName evidence="1">HicB-like antitoxin of toxin-antitoxin system domain-containing protein</fullName>
    </recommendedName>
</protein>
<dbReference type="GO" id="GO:0006355">
    <property type="term" value="P:regulation of DNA-templated transcription"/>
    <property type="evidence" value="ECO:0007669"/>
    <property type="project" value="InterPro"/>
</dbReference>
<dbReference type="Gene3D" id="3.30.160.250">
    <property type="match status" value="1"/>
</dbReference>
<dbReference type="InterPro" id="IPR031807">
    <property type="entry name" value="HicB-like"/>
</dbReference>
<dbReference type="eggNOG" id="COG1598">
    <property type="taxonomic scope" value="Bacteria"/>
</dbReference>
<sequence>MYFSVGIEQPTDDKTAYGLVVPALCTADFSCISAADSQAEIAPAVTEAIMMMLEQLQEQGLALTNIQDLGPLSYQKQTEYAYCDGWLLVYIDLSSFDGKPKRINISMPDTLISRIDQTVKNSPDRYRDRSHFLATAARHELETASN</sequence>
<reference evidence="2 3" key="1">
    <citation type="journal article" date="2012" name="J. Bacteriol.">
        <title>Genome Sequence of Extracellular-Protease-Producing Alishewanella jeotgali Isolated from Traditional Korean Fermented Seafood.</title>
        <authorList>
            <person name="Jung J."/>
            <person name="Chun J."/>
            <person name="Park W."/>
        </authorList>
    </citation>
    <scope>NUCLEOTIDE SEQUENCE [LARGE SCALE GENOMIC DNA]</scope>
    <source>
        <strain evidence="2 3">KCTC 22429</strain>
    </source>
</reference>
<dbReference type="InterPro" id="IPR013321">
    <property type="entry name" value="Arc_rbn_hlx_hlx"/>
</dbReference>
<evidence type="ECO:0000313" key="2">
    <source>
        <dbReference type="EMBL" id="EHR41800.1"/>
    </source>
</evidence>
<organism evidence="2 3">
    <name type="scientific">Alishewanella jeotgali KCTC 22429</name>
    <dbReference type="NCBI Taxonomy" id="1129374"/>
    <lineage>
        <taxon>Bacteria</taxon>
        <taxon>Pseudomonadati</taxon>
        <taxon>Pseudomonadota</taxon>
        <taxon>Gammaproteobacteria</taxon>
        <taxon>Alteromonadales</taxon>
        <taxon>Alteromonadaceae</taxon>
        <taxon>Alishewanella</taxon>
    </lineage>
</organism>
<evidence type="ECO:0000313" key="3">
    <source>
        <dbReference type="Proteomes" id="UP000012046"/>
    </source>
</evidence>
<comment type="caution">
    <text evidence="2">The sequence shown here is derived from an EMBL/GenBank/DDBJ whole genome shotgun (WGS) entry which is preliminary data.</text>
</comment>
<dbReference type="PATRIC" id="fig|1129374.4.peg.1085"/>
<dbReference type="EMBL" id="AHTH01000010">
    <property type="protein sequence ID" value="EHR41800.1"/>
    <property type="molecule type" value="Genomic_DNA"/>
</dbReference>
<dbReference type="AlphaFoldDB" id="H3ZCK8"/>
<dbReference type="Pfam" id="PF15919">
    <property type="entry name" value="HicB_lk_antitox"/>
    <property type="match status" value="1"/>
</dbReference>
<dbReference type="Gene3D" id="1.10.1220.10">
    <property type="entry name" value="Met repressor-like"/>
    <property type="match status" value="1"/>
</dbReference>
<dbReference type="RefSeq" id="WP_008950015.1">
    <property type="nucleotide sequence ID" value="NZ_AHTH01000010.1"/>
</dbReference>
<dbReference type="Proteomes" id="UP000012046">
    <property type="component" value="Unassembled WGS sequence"/>
</dbReference>
<dbReference type="STRING" id="1129374.AJE_05406"/>
<feature type="domain" description="HicB-like antitoxin of toxin-antitoxin system" evidence="1">
    <location>
        <begin position="5"/>
        <end position="137"/>
    </location>
</feature>
<dbReference type="CDD" id="cd22231">
    <property type="entry name" value="RHH_NikR_HicB-like"/>
    <property type="match status" value="1"/>
</dbReference>
<keyword evidence="3" id="KW-1185">Reference proteome</keyword>